<comment type="caution">
    <text evidence="1">The sequence shown here is derived from an EMBL/GenBank/DDBJ whole genome shotgun (WGS) entry which is preliminary data.</text>
</comment>
<evidence type="ECO:0000313" key="2">
    <source>
        <dbReference type="Proteomes" id="UP000315344"/>
    </source>
</evidence>
<dbReference type="Pfam" id="PF13876">
    <property type="entry name" value="Phage_gp49_66"/>
    <property type="match status" value="1"/>
</dbReference>
<gene>
    <name evidence="1" type="ORF">DI616_16045</name>
</gene>
<dbReference type="EMBL" id="VAFL01000015">
    <property type="protein sequence ID" value="TKW65236.1"/>
    <property type="molecule type" value="Genomic_DNA"/>
</dbReference>
<dbReference type="InterPro" id="IPR025915">
    <property type="entry name" value="Phage_gp49_66"/>
</dbReference>
<name>A0A533I0L2_PARDE</name>
<sequence length="179" mass="20056">MTASQAEMKLEDQLQAMGLTAPRVTPAMIDAMIEGVEFHNLSDTHIICKLTMFGGRFHVTGESSTVSKENFVQSVGEEIAERKARDQVWPLAGAILANDLHNFRYPLTEDQLKLDVGVQRVILEAKEVTMRVDGLTAILGMPNLHELLPEDEYADLKVQLDLYQQLKVVLDRRLARIGL</sequence>
<evidence type="ECO:0000313" key="1">
    <source>
        <dbReference type="EMBL" id="TKW65236.1"/>
    </source>
</evidence>
<dbReference type="Proteomes" id="UP000315344">
    <property type="component" value="Unassembled WGS sequence"/>
</dbReference>
<protein>
    <submittedName>
        <fullName evidence="1">Uncharacterized protein</fullName>
    </submittedName>
</protein>
<reference evidence="1 2" key="1">
    <citation type="journal article" date="2017" name="Nat. Commun.">
        <title>In situ click chemistry generation of cyclooxygenase-2 inhibitors.</title>
        <authorList>
            <person name="Bhardwaj A."/>
            <person name="Kaur J."/>
            <person name="Wuest M."/>
            <person name="Wuest F."/>
        </authorList>
    </citation>
    <scope>NUCLEOTIDE SEQUENCE [LARGE SCALE GENOMIC DNA]</scope>
    <source>
        <strain evidence="1">S2_012_000_R3_94</strain>
    </source>
</reference>
<organism evidence="1 2">
    <name type="scientific">Paracoccus denitrificans</name>
    <dbReference type="NCBI Taxonomy" id="266"/>
    <lineage>
        <taxon>Bacteria</taxon>
        <taxon>Pseudomonadati</taxon>
        <taxon>Pseudomonadota</taxon>
        <taxon>Alphaproteobacteria</taxon>
        <taxon>Rhodobacterales</taxon>
        <taxon>Paracoccaceae</taxon>
        <taxon>Paracoccus</taxon>
    </lineage>
</organism>
<dbReference type="Pfam" id="PF21825">
    <property type="entry name" value="crAss001_48"/>
    <property type="match status" value="1"/>
</dbReference>
<proteinExistence type="predicted"/>
<dbReference type="AlphaFoldDB" id="A0A533I0L2"/>
<dbReference type="InterPro" id="IPR054052">
    <property type="entry name" value="Y16Q-like"/>
</dbReference>
<accession>A0A533I0L2</accession>